<dbReference type="GO" id="GO:0015128">
    <property type="term" value="F:gluconate transmembrane transporter activity"/>
    <property type="evidence" value="ECO:0007669"/>
    <property type="project" value="InterPro"/>
</dbReference>
<evidence type="ECO:0000256" key="1">
    <source>
        <dbReference type="SAM" id="Phobius"/>
    </source>
</evidence>
<gene>
    <name evidence="2" type="primary">ygbN_2</name>
    <name evidence="2" type="ORF">NCTC13337_02248</name>
</gene>
<dbReference type="OrthoDB" id="9787129at2"/>
<feature type="transmembrane region" description="Helical" evidence="1">
    <location>
        <begin position="95"/>
        <end position="115"/>
    </location>
</feature>
<keyword evidence="3" id="KW-1185">Reference proteome</keyword>
<organism evidence="2 3">
    <name type="scientific">Suttonella ornithocola</name>
    <dbReference type="NCBI Taxonomy" id="279832"/>
    <lineage>
        <taxon>Bacteria</taxon>
        <taxon>Pseudomonadati</taxon>
        <taxon>Pseudomonadota</taxon>
        <taxon>Gammaproteobacteria</taxon>
        <taxon>Cardiobacteriales</taxon>
        <taxon>Cardiobacteriaceae</taxon>
        <taxon>Suttonella</taxon>
    </lineage>
</organism>
<feature type="transmembrane region" description="Helical" evidence="1">
    <location>
        <begin position="165"/>
        <end position="186"/>
    </location>
</feature>
<protein>
    <submittedName>
        <fullName evidence="2">Inner membrane permease ygbN</fullName>
    </submittedName>
</protein>
<dbReference type="Proteomes" id="UP000254601">
    <property type="component" value="Unassembled WGS sequence"/>
</dbReference>
<keyword evidence="1" id="KW-0812">Transmembrane</keyword>
<dbReference type="PANTHER" id="PTHR30354">
    <property type="entry name" value="GNT FAMILY GLUCONATE TRANSPORTER"/>
    <property type="match status" value="1"/>
</dbReference>
<feature type="transmembrane region" description="Helical" evidence="1">
    <location>
        <begin position="292"/>
        <end position="315"/>
    </location>
</feature>
<accession>A0A380MZ64</accession>
<sequence>MDWIISDLTIYATHTFVPPTPGPIAAAGNLGLENNLGLVIMIGLGISIVPILCGWFWANRFINVQPDGGDKIAERLQSESEAAAEKRLAYGELPLPAMAFMPIIVPILLLCLGSIATFPSHPLGEGFLFQLLAFLGKPLNALLIGMLLSFLLFKGKEKGSRVSKAISEGLTVSAPILLITGAGGAFGAVLKATSIGEYLGQTLSGLGLGIFMPFVIAAAFKTAQGSSTVALVATSAMMSPLLATIGLDSEMGRVLCVMAIGAGAMTVSHANDSFFWVVSQFSRMSVAQAYRAQTIATALQGLGGMIVVWILSLVIL</sequence>
<dbReference type="Pfam" id="PF02447">
    <property type="entry name" value="GntP_permease"/>
    <property type="match status" value="1"/>
</dbReference>
<feature type="transmembrane region" description="Helical" evidence="1">
    <location>
        <begin position="198"/>
        <end position="220"/>
    </location>
</feature>
<feature type="transmembrane region" description="Helical" evidence="1">
    <location>
        <begin position="227"/>
        <end position="245"/>
    </location>
</feature>
<reference evidence="2 3" key="1">
    <citation type="submission" date="2018-06" db="EMBL/GenBank/DDBJ databases">
        <authorList>
            <consortium name="Pathogen Informatics"/>
            <person name="Doyle S."/>
        </authorList>
    </citation>
    <scope>NUCLEOTIDE SEQUENCE [LARGE SCALE GENOMIC DNA]</scope>
    <source>
        <strain evidence="2 3">NCTC13337</strain>
    </source>
</reference>
<dbReference type="PANTHER" id="PTHR30354:SF11">
    <property type="entry name" value="PERMEASE"/>
    <property type="match status" value="1"/>
</dbReference>
<feature type="transmembrane region" description="Helical" evidence="1">
    <location>
        <begin position="251"/>
        <end position="271"/>
    </location>
</feature>
<proteinExistence type="predicted"/>
<evidence type="ECO:0000313" key="2">
    <source>
        <dbReference type="EMBL" id="SUO97193.1"/>
    </source>
</evidence>
<dbReference type="InterPro" id="IPR003474">
    <property type="entry name" value="Glcn_transporter"/>
</dbReference>
<name>A0A380MZ64_9GAMM</name>
<dbReference type="AlphaFoldDB" id="A0A380MZ64"/>
<feature type="transmembrane region" description="Helical" evidence="1">
    <location>
        <begin position="36"/>
        <end position="58"/>
    </location>
</feature>
<dbReference type="EMBL" id="UHIC01000001">
    <property type="protein sequence ID" value="SUO97193.1"/>
    <property type="molecule type" value="Genomic_DNA"/>
</dbReference>
<keyword evidence="1" id="KW-0472">Membrane</keyword>
<evidence type="ECO:0000313" key="3">
    <source>
        <dbReference type="Proteomes" id="UP000254601"/>
    </source>
</evidence>
<dbReference type="GO" id="GO:0005886">
    <property type="term" value="C:plasma membrane"/>
    <property type="evidence" value="ECO:0007669"/>
    <property type="project" value="TreeGrafter"/>
</dbReference>
<keyword evidence="1" id="KW-1133">Transmembrane helix</keyword>
<feature type="transmembrane region" description="Helical" evidence="1">
    <location>
        <begin position="127"/>
        <end position="153"/>
    </location>
</feature>